<keyword evidence="7" id="KW-1185">Reference proteome</keyword>
<dbReference type="GO" id="GO:0008173">
    <property type="term" value="F:RNA methyltransferase activity"/>
    <property type="evidence" value="ECO:0007669"/>
    <property type="project" value="InterPro"/>
</dbReference>
<evidence type="ECO:0000256" key="1">
    <source>
        <dbReference type="ARBA" id="ARBA00007228"/>
    </source>
</evidence>
<evidence type="ECO:0000313" key="6">
    <source>
        <dbReference type="EMBL" id="AWB66552.1"/>
    </source>
</evidence>
<dbReference type="InterPro" id="IPR029026">
    <property type="entry name" value="tRNA_m1G_MTases_N"/>
</dbReference>
<dbReference type="GO" id="GO:0005829">
    <property type="term" value="C:cytosol"/>
    <property type="evidence" value="ECO:0007669"/>
    <property type="project" value="TreeGrafter"/>
</dbReference>
<dbReference type="KEGG" id="cate:C2869_08965"/>
<reference evidence="6 7" key="1">
    <citation type="submission" date="2018-01" db="EMBL/GenBank/DDBJ databases">
        <title>Genome sequence of a Cantenovulum-like bacteria.</title>
        <authorList>
            <person name="Tan W.R."/>
            <person name="Lau N.-S."/>
            <person name="Go F."/>
            <person name="Amirul A.-A.A."/>
        </authorList>
    </citation>
    <scope>NUCLEOTIDE SEQUENCE [LARGE SCALE GENOMIC DNA]</scope>
    <source>
        <strain evidence="6 7">CCB-QB4</strain>
    </source>
</reference>
<dbReference type="EMBL" id="CP026604">
    <property type="protein sequence ID" value="AWB66552.1"/>
    <property type="molecule type" value="Genomic_DNA"/>
</dbReference>
<dbReference type="AlphaFoldDB" id="A0A2S0VQT9"/>
<dbReference type="InterPro" id="IPR029028">
    <property type="entry name" value="Alpha/beta_knot_MTases"/>
</dbReference>
<dbReference type="RefSeq" id="WP_108602615.1">
    <property type="nucleotide sequence ID" value="NZ_CP026604.1"/>
</dbReference>
<sequence length="175" mass="19284">MSPSQNPNKINQFSCIGLLNPKSPENVGSIMRAAGCYHVNSVFYTGRRYAIAREFVTDTQKVYQRIPLMGVPELNDVIPLGAKTVAVELIEGATPLIDYQHPDNAFYIFGPEDGSIGKDVLDWVDDVVYIPTTGCMNLAATVNVVLYDRLAKSGLADYSQALIQASRDNNNKIKR</sequence>
<dbReference type="Proteomes" id="UP000244441">
    <property type="component" value="Chromosome"/>
</dbReference>
<gene>
    <name evidence="6" type="ORF">C2869_08965</name>
</gene>
<evidence type="ECO:0000259" key="5">
    <source>
        <dbReference type="Pfam" id="PF00588"/>
    </source>
</evidence>
<evidence type="ECO:0000256" key="4">
    <source>
        <dbReference type="ARBA" id="ARBA00022691"/>
    </source>
</evidence>
<comment type="similarity">
    <text evidence="1">Belongs to the class IV-like SAM-binding methyltransferase superfamily. RNA methyltransferase TrmH family.</text>
</comment>
<proteinExistence type="inferred from homology"/>
<keyword evidence="3 6" id="KW-0808">Transferase</keyword>
<dbReference type="Gene3D" id="3.40.1280.10">
    <property type="match status" value="1"/>
</dbReference>
<dbReference type="InterPro" id="IPR001537">
    <property type="entry name" value="SpoU_MeTrfase"/>
</dbReference>
<dbReference type="GO" id="GO:0003723">
    <property type="term" value="F:RNA binding"/>
    <property type="evidence" value="ECO:0007669"/>
    <property type="project" value="InterPro"/>
</dbReference>
<dbReference type="OrthoDB" id="4578643at2"/>
<keyword evidence="4" id="KW-0949">S-adenosyl-L-methionine</keyword>
<dbReference type="PANTHER" id="PTHR42786:SF6">
    <property type="entry name" value="TRNA_RRNA METHYLTRANSFERASE SPOU TYPE DOMAIN-CONTAINING PROTEIN"/>
    <property type="match status" value="1"/>
</dbReference>
<dbReference type="CDD" id="cd18098">
    <property type="entry name" value="SpoU-like"/>
    <property type="match status" value="1"/>
</dbReference>
<name>A0A2S0VQT9_9ALTE</name>
<dbReference type="SUPFAM" id="SSF75217">
    <property type="entry name" value="alpha/beta knot"/>
    <property type="match status" value="1"/>
</dbReference>
<organism evidence="6 7">
    <name type="scientific">Saccharobesus litoralis</name>
    <dbReference type="NCBI Taxonomy" id="2172099"/>
    <lineage>
        <taxon>Bacteria</taxon>
        <taxon>Pseudomonadati</taxon>
        <taxon>Pseudomonadota</taxon>
        <taxon>Gammaproteobacteria</taxon>
        <taxon>Alteromonadales</taxon>
        <taxon>Alteromonadaceae</taxon>
        <taxon>Saccharobesus</taxon>
    </lineage>
</organism>
<dbReference type="GO" id="GO:0002128">
    <property type="term" value="P:tRNA nucleoside ribose methylation"/>
    <property type="evidence" value="ECO:0007669"/>
    <property type="project" value="TreeGrafter"/>
</dbReference>
<feature type="domain" description="tRNA/rRNA methyltransferase SpoU type" evidence="5">
    <location>
        <begin position="16"/>
        <end position="147"/>
    </location>
</feature>
<dbReference type="PANTHER" id="PTHR42786">
    <property type="entry name" value="TRNA/RRNA METHYLTRANSFERASE"/>
    <property type="match status" value="1"/>
</dbReference>
<evidence type="ECO:0000256" key="3">
    <source>
        <dbReference type="ARBA" id="ARBA00022679"/>
    </source>
</evidence>
<accession>A0A2S0VQT9</accession>
<protein>
    <submittedName>
        <fullName evidence="6">23S rRNA methyltransferase</fullName>
    </submittedName>
</protein>
<dbReference type="Pfam" id="PF00588">
    <property type="entry name" value="SpoU_methylase"/>
    <property type="match status" value="1"/>
</dbReference>
<dbReference type="InterPro" id="IPR004384">
    <property type="entry name" value="RNA_MeTrfase_TrmJ/LasT"/>
</dbReference>
<evidence type="ECO:0000256" key="2">
    <source>
        <dbReference type="ARBA" id="ARBA00022603"/>
    </source>
</evidence>
<keyword evidence="2 6" id="KW-0489">Methyltransferase</keyword>
<evidence type="ECO:0000313" key="7">
    <source>
        <dbReference type="Proteomes" id="UP000244441"/>
    </source>
</evidence>